<gene>
    <name evidence="1" type="ORF">GCM10010171_39390</name>
</gene>
<name>A0A918LFN0_9PSEU</name>
<dbReference type="Proteomes" id="UP000660680">
    <property type="component" value="Unassembled WGS sequence"/>
</dbReference>
<reference evidence="1" key="2">
    <citation type="submission" date="2020-09" db="EMBL/GenBank/DDBJ databases">
        <authorList>
            <person name="Sun Q."/>
            <person name="Ohkuma M."/>
        </authorList>
    </citation>
    <scope>NUCLEOTIDE SEQUENCE</scope>
    <source>
        <strain evidence="1">JCM 3276</strain>
    </source>
</reference>
<sequence length="71" mass="7396">MRTSRTSHLPIGVIPGQYRINTLAGVRFTCPGGRGAGVVFVVRVAKVFGCGHNGIRVTPRTCQRAAGASGT</sequence>
<evidence type="ECO:0000313" key="2">
    <source>
        <dbReference type="Proteomes" id="UP000660680"/>
    </source>
</evidence>
<reference evidence="1" key="1">
    <citation type="journal article" date="2014" name="Int. J. Syst. Evol. Microbiol.">
        <title>Complete genome sequence of Corynebacterium casei LMG S-19264T (=DSM 44701T), isolated from a smear-ripened cheese.</title>
        <authorList>
            <consortium name="US DOE Joint Genome Institute (JGI-PGF)"/>
            <person name="Walter F."/>
            <person name="Albersmeier A."/>
            <person name="Kalinowski J."/>
            <person name="Ruckert C."/>
        </authorList>
    </citation>
    <scope>NUCLEOTIDE SEQUENCE</scope>
    <source>
        <strain evidence="1">JCM 3276</strain>
    </source>
</reference>
<evidence type="ECO:0000313" key="1">
    <source>
        <dbReference type="EMBL" id="GGS40929.1"/>
    </source>
</evidence>
<protein>
    <submittedName>
        <fullName evidence="1">Uncharacterized protein</fullName>
    </submittedName>
</protein>
<organism evidence="1 2">
    <name type="scientific">Actinokineospora fastidiosa</name>
    <dbReference type="NCBI Taxonomy" id="1816"/>
    <lineage>
        <taxon>Bacteria</taxon>
        <taxon>Bacillati</taxon>
        <taxon>Actinomycetota</taxon>
        <taxon>Actinomycetes</taxon>
        <taxon>Pseudonocardiales</taxon>
        <taxon>Pseudonocardiaceae</taxon>
        <taxon>Actinokineospora</taxon>
    </lineage>
</organism>
<keyword evidence="2" id="KW-1185">Reference proteome</keyword>
<proteinExistence type="predicted"/>
<dbReference type="AlphaFoldDB" id="A0A918LFN0"/>
<accession>A0A918LFN0</accession>
<comment type="caution">
    <text evidence="1">The sequence shown here is derived from an EMBL/GenBank/DDBJ whole genome shotgun (WGS) entry which is preliminary data.</text>
</comment>
<dbReference type="EMBL" id="BMRB01000003">
    <property type="protein sequence ID" value="GGS40929.1"/>
    <property type="molecule type" value="Genomic_DNA"/>
</dbReference>